<dbReference type="KEGG" id="rcu:8269193"/>
<evidence type="ECO:0000313" key="9">
    <source>
        <dbReference type="Proteomes" id="UP000008311"/>
    </source>
</evidence>
<dbReference type="AlphaFoldDB" id="B9RAB9"/>
<evidence type="ECO:0000256" key="6">
    <source>
        <dbReference type="RuleBase" id="RU000363"/>
    </source>
</evidence>
<dbReference type="InterPro" id="IPR020904">
    <property type="entry name" value="Sc_DH/Rdtase_CS"/>
</dbReference>
<dbReference type="PANTHER" id="PTHR43391">
    <property type="entry name" value="RETINOL DEHYDROGENASE-RELATED"/>
    <property type="match status" value="1"/>
</dbReference>
<keyword evidence="4" id="KW-0735">Signal-anchor</keyword>
<proteinExistence type="inferred from homology"/>
<feature type="transmembrane region" description="Helical" evidence="7">
    <location>
        <begin position="12"/>
        <end position="30"/>
    </location>
</feature>
<organism evidence="8 9">
    <name type="scientific">Ricinus communis</name>
    <name type="common">Castor bean</name>
    <dbReference type="NCBI Taxonomy" id="3988"/>
    <lineage>
        <taxon>Eukaryota</taxon>
        <taxon>Viridiplantae</taxon>
        <taxon>Streptophyta</taxon>
        <taxon>Embryophyta</taxon>
        <taxon>Tracheophyta</taxon>
        <taxon>Spermatophyta</taxon>
        <taxon>Magnoliopsida</taxon>
        <taxon>eudicotyledons</taxon>
        <taxon>Gunneridae</taxon>
        <taxon>Pentapetalae</taxon>
        <taxon>rosids</taxon>
        <taxon>fabids</taxon>
        <taxon>Malpighiales</taxon>
        <taxon>Euphorbiaceae</taxon>
        <taxon>Acalyphoideae</taxon>
        <taxon>Acalypheae</taxon>
        <taxon>Ricinus</taxon>
    </lineage>
</organism>
<evidence type="ECO:0000313" key="8">
    <source>
        <dbReference type="EMBL" id="EEF51746.1"/>
    </source>
</evidence>
<protein>
    <submittedName>
        <fullName evidence="8">Corticosteroid 11-beta-dehydrogenase, putative</fullName>
        <ecNumber evidence="8">1.1.1.146</ecNumber>
    </submittedName>
</protein>
<dbReference type="GO" id="GO:0070524">
    <property type="term" value="F:11-beta-hydroxysteroid dehydrogenase (NADP+) activity"/>
    <property type="evidence" value="ECO:0007669"/>
    <property type="project" value="UniProtKB-EC"/>
</dbReference>
<accession>B9RAB9</accession>
<dbReference type="GO" id="GO:0005829">
    <property type="term" value="C:cytosol"/>
    <property type="evidence" value="ECO:0000318"/>
    <property type="project" value="GO_Central"/>
</dbReference>
<evidence type="ECO:0000256" key="2">
    <source>
        <dbReference type="ARBA" id="ARBA00006484"/>
    </source>
</evidence>
<keyword evidence="7" id="KW-0812">Transmembrane</keyword>
<reference evidence="9" key="1">
    <citation type="journal article" date="2010" name="Nat. Biotechnol.">
        <title>Draft genome sequence of the oilseed species Ricinus communis.</title>
        <authorList>
            <person name="Chan A.P."/>
            <person name="Crabtree J."/>
            <person name="Zhao Q."/>
            <person name="Lorenzi H."/>
            <person name="Orvis J."/>
            <person name="Puiu D."/>
            <person name="Melake-Berhan A."/>
            <person name="Jones K.M."/>
            <person name="Redman J."/>
            <person name="Chen G."/>
            <person name="Cahoon E.B."/>
            <person name="Gedil M."/>
            <person name="Stanke M."/>
            <person name="Haas B.J."/>
            <person name="Wortman J.R."/>
            <person name="Fraser-Liggett C.M."/>
            <person name="Ravel J."/>
            <person name="Rabinowicz P.D."/>
        </authorList>
    </citation>
    <scope>NUCLEOTIDE SEQUENCE [LARGE SCALE GENOMIC DNA]</scope>
    <source>
        <strain evidence="9">cv. Hale</strain>
    </source>
</reference>
<dbReference type="SUPFAM" id="SSF51735">
    <property type="entry name" value="NAD(P)-binding Rossmann-fold domains"/>
    <property type="match status" value="1"/>
</dbReference>
<dbReference type="GO" id="GO:0016491">
    <property type="term" value="F:oxidoreductase activity"/>
    <property type="evidence" value="ECO:0000318"/>
    <property type="project" value="GO_Central"/>
</dbReference>
<dbReference type="PRINTS" id="PR00081">
    <property type="entry name" value="GDHRDH"/>
</dbReference>
<dbReference type="InParanoid" id="B9RAB9"/>
<keyword evidence="7" id="KW-0472">Membrane</keyword>
<comment type="similarity">
    <text evidence="2 6">Belongs to the short-chain dehydrogenases/reductases (SDR) family.</text>
</comment>
<dbReference type="eggNOG" id="KOG1205">
    <property type="taxonomic scope" value="Eukaryota"/>
</dbReference>
<gene>
    <name evidence="8" type="ORF">RCOM_1505470</name>
</gene>
<dbReference type="PRINTS" id="PR00080">
    <property type="entry name" value="SDRFAMILY"/>
</dbReference>
<sequence length="317" mass="35286">MDLMHELFNIVLPPINIILILCFLPPYLVFKILYYIKRHISIENVAGKVVLITGAAKGIGEQLAYEYARRGACLVLVDIKEDRLGPVVNKARQLGSPDVISIGADVSNIEDSQRFIEGAINHFGRLDHLVNNAGVGTDSITNDNVFIKPRRVMEINYWGTVYSTHFAIPHLSKSKGKIMVTASGLGWFPTPKTGFYGASKAAVINYYESLRSEIGCDIGITIVTPGLIKTDMSDELEKNKGVNLIVPLESKESCAKAMVNSVCRGDKYLVEPSWIRILFSWKVFYPEIVEFGNHWAIFRNRGTPKKSPIQSPEAKAE</sequence>
<dbReference type="GO" id="GO:0016020">
    <property type="term" value="C:membrane"/>
    <property type="evidence" value="ECO:0007669"/>
    <property type="project" value="UniProtKB-SubCell"/>
</dbReference>
<dbReference type="OrthoDB" id="47007at2759"/>
<keyword evidence="5 8" id="KW-0560">Oxidoreductase</keyword>
<keyword evidence="7" id="KW-1133">Transmembrane helix</keyword>
<evidence type="ECO:0000256" key="5">
    <source>
        <dbReference type="ARBA" id="ARBA00023002"/>
    </source>
</evidence>
<dbReference type="STRING" id="3988.B9RAB9"/>
<dbReference type="PANTHER" id="PTHR43391:SF69">
    <property type="entry name" value="11-BETA-HYDROXYSTEROID DEHYDROGENASE-LIKE 6"/>
    <property type="match status" value="1"/>
</dbReference>
<keyword evidence="3" id="KW-0521">NADP</keyword>
<comment type="subcellular location">
    <subcellularLocation>
        <location evidence="1">Membrane</location>
        <topology evidence="1">Single-pass type II membrane protein</topology>
    </subcellularLocation>
</comment>
<evidence type="ECO:0000256" key="1">
    <source>
        <dbReference type="ARBA" id="ARBA00004606"/>
    </source>
</evidence>
<name>B9RAB9_RICCO</name>
<evidence type="ECO:0000256" key="7">
    <source>
        <dbReference type="SAM" id="Phobius"/>
    </source>
</evidence>
<dbReference type="OMA" id="SMEDMTF"/>
<dbReference type="Pfam" id="PF00106">
    <property type="entry name" value="adh_short"/>
    <property type="match status" value="1"/>
</dbReference>
<evidence type="ECO:0000256" key="4">
    <source>
        <dbReference type="ARBA" id="ARBA00022968"/>
    </source>
</evidence>
<keyword evidence="9" id="KW-1185">Reference proteome</keyword>
<dbReference type="EC" id="1.1.1.146" evidence="8"/>
<dbReference type="Proteomes" id="UP000008311">
    <property type="component" value="Unassembled WGS sequence"/>
</dbReference>
<dbReference type="EMBL" id="EQ973773">
    <property type="protein sequence ID" value="EEF51746.1"/>
    <property type="molecule type" value="Genomic_DNA"/>
</dbReference>
<dbReference type="InterPro" id="IPR036291">
    <property type="entry name" value="NAD(P)-bd_dom_sf"/>
</dbReference>
<dbReference type="FunCoup" id="B9RAB9">
    <property type="interactions" value="282"/>
</dbReference>
<dbReference type="Gene3D" id="3.40.50.720">
    <property type="entry name" value="NAD(P)-binding Rossmann-like Domain"/>
    <property type="match status" value="1"/>
</dbReference>
<evidence type="ECO:0000256" key="3">
    <source>
        <dbReference type="ARBA" id="ARBA00022857"/>
    </source>
</evidence>
<dbReference type="InterPro" id="IPR002347">
    <property type="entry name" value="SDR_fam"/>
</dbReference>
<dbReference type="PROSITE" id="PS00061">
    <property type="entry name" value="ADH_SHORT"/>
    <property type="match status" value="1"/>
</dbReference>